<evidence type="ECO:0000313" key="1">
    <source>
        <dbReference type="EMBL" id="EDU59109.1"/>
    </source>
</evidence>
<reference evidence="2" key="2">
    <citation type="submission" date="2008-04" db="EMBL/GenBank/DDBJ databases">
        <title>Draft genome sequence of Providencia stuartii(ATCC 25827).</title>
        <authorList>
            <person name="Sudarsanam P."/>
            <person name="Ley R."/>
            <person name="Guruge J."/>
            <person name="Turnbaugh P.J."/>
            <person name="Mahowald M."/>
            <person name="Liep D."/>
            <person name="Gordon J."/>
        </authorList>
    </citation>
    <scope>NUCLEOTIDE SEQUENCE [LARGE SCALE GENOMIC DNA]</scope>
    <source>
        <strain evidence="2">ATCC 25827</strain>
    </source>
</reference>
<comment type="caution">
    <text evidence="1">The sequence shown here is derived from an EMBL/GenBank/DDBJ whole genome shotgun (WGS) entry which is preliminary data.</text>
</comment>
<proteinExistence type="predicted"/>
<name>A0AA86YYC0_PROST</name>
<sequence length="40" mass="4630">MSEEIFQIKIIEDFIGAVAQHEKVVTKTVEQIRKQGRNSE</sequence>
<reference evidence="1 2" key="3">
    <citation type="submission" date="2008-05" db="EMBL/GenBank/DDBJ databases">
        <authorList>
            <person name="Fulton L."/>
            <person name="Clifton S."/>
            <person name="Fulton B."/>
            <person name="Xu J."/>
            <person name="Minx P."/>
            <person name="Pepin K.H."/>
            <person name="Johnson M."/>
            <person name="Thiruvilangam P."/>
            <person name="Bhonagiri V."/>
            <person name="Nash W.E."/>
            <person name="Mardis E.R."/>
            <person name="Wilson R.K."/>
        </authorList>
    </citation>
    <scope>NUCLEOTIDE SEQUENCE [LARGE SCALE GENOMIC DNA]</scope>
    <source>
        <strain evidence="1 2">ATCC 25827</strain>
    </source>
</reference>
<accession>A0AA86YYC0</accession>
<dbReference type="Proteomes" id="UP000004506">
    <property type="component" value="Unassembled WGS sequence"/>
</dbReference>
<organism evidence="1 2">
    <name type="scientific">Providencia stuartii ATCC 25827</name>
    <dbReference type="NCBI Taxonomy" id="471874"/>
    <lineage>
        <taxon>Bacteria</taxon>
        <taxon>Pseudomonadati</taxon>
        <taxon>Pseudomonadota</taxon>
        <taxon>Gammaproteobacteria</taxon>
        <taxon>Enterobacterales</taxon>
        <taxon>Morganellaceae</taxon>
        <taxon>Providencia</taxon>
    </lineage>
</organism>
<reference evidence="2" key="1">
    <citation type="submission" date="2008-04" db="EMBL/GenBank/DDBJ databases">
        <title>Draft genome sequence of Providencia stuartii (ATCC 25827).</title>
        <authorList>
            <person name="Sudarsanam P."/>
            <person name="Ley R."/>
            <person name="Guruge J."/>
            <person name="Turnbaugh P.J."/>
            <person name="Mahowald M."/>
            <person name="Liep D."/>
            <person name="Gordon J."/>
        </authorList>
    </citation>
    <scope>NUCLEOTIDE SEQUENCE [LARGE SCALE GENOMIC DNA]</scope>
    <source>
        <strain evidence="2">ATCC 25827</strain>
    </source>
</reference>
<dbReference type="EMBL" id="ABJD02000101">
    <property type="protein sequence ID" value="EDU59109.1"/>
    <property type="molecule type" value="Genomic_DNA"/>
</dbReference>
<gene>
    <name evidence="1" type="ORF">PROSTU_02294</name>
</gene>
<protein>
    <submittedName>
        <fullName evidence="1">Uncharacterized protein</fullName>
    </submittedName>
</protein>
<evidence type="ECO:0000313" key="2">
    <source>
        <dbReference type="Proteomes" id="UP000004506"/>
    </source>
</evidence>
<dbReference type="AlphaFoldDB" id="A0AA86YYC0"/>